<accession>A0A564Y7L2</accession>
<evidence type="ECO:0000256" key="14">
    <source>
        <dbReference type="RuleBase" id="RU363109"/>
    </source>
</evidence>
<keyword evidence="14" id="KW-0256">Endoplasmic reticulum</keyword>
<evidence type="ECO:0000256" key="13">
    <source>
        <dbReference type="ARBA" id="ARBA00036671"/>
    </source>
</evidence>
<comment type="similarity">
    <text evidence="3 14">Belongs to the very long-chain fatty acids dehydratase HACD family.</text>
</comment>
<name>A0A564Y7L2_HYMDI</name>
<evidence type="ECO:0000256" key="1">
    <source>
        <dbReference type="ARBA" id="ARBA00004141"/>
    </source>
</evidence>
<evidence type="ECO:0000313" key="15">
    <source>
        <dbReference type="EMBL" id="VUZ43240.1"/>
    </source>
</evidence>
<protein>
    <recommendedName>
        <fullName evidence="4 14">Very-long-chain (3R)-3-hydroxyacyl-CoA dehydratase</fullName>
        <ecNumber evidence="4 14">4.2.1.134</ecNumber>
    </recommendedName>
</protein>
<feature type="transmembrane region" description="Helical" evidence="14">
    <location>
        <begin position="69"/>
        <end position="87"/>
    </location>
</feature>
<dbReference type="GO" id="GO:0030148">
    <property type="term" value="P:sphingolipid biosynthetic process"/>
    <property type="evidence" value="ECO:0007669"/>
    <property type="project" value="TreeGrafter"/>
</dbReference>
<comment type="subcellular location">
    <subcellularLocation>
        <location evidence="14">Endoplasmic reticulum membrane</location>
        <topology evidence="14">Multi-pass membrane protein</topology>
    </subcellularLocation>
    <subcellularLocation>
        <location evidence="1">Membrane</location>
        <topology evidence="1">Multi-pass membrane protein</topology>
    </subcellularLocation>
</comment>
<feature type="transmembrane region" description="Helical" evidence="14">
    <location>
        <begin position="7"/>
        <end position="25"/>
    </location>
</feature>
<feature type="transmembrane region" description="Helical" evidence="14">
    <location>
        <begin position="99"/>
        <end position="120"/>
    </location>
</feature>
<dbReference type="AlphaFoldDB" id="A0A564Y7L2"/>
<keyword evidence="6 14" id="KW-0812">Transmembrane</keyword>
<evidence type="ECO:0000256" key="6">
    <source>
        <dbReference type="ARBA" id="ARBA00022692"/>
    </source>
</evidence>
<comment type="function">
    <text evidence="14">Catalyzes the third of the four reactions of the long-chain fatty acids elongation cycle. This endoplasmic reticulum-bound enzymatic process, allows the addition of two carbons to the chain of long- and very long-chain fatty acids/VLCFAs per cycle. This enzyme catalyzes the dehydration of the 3-hydroxyacyl-CoA intermediate into trans-2,3-enoyl-CoA, within each cycle of fatty acid elongation. Thereby, it participates to the production of VLCFAs of different chain lengths that are involved in multiple biological processes as precursors of membrane lipids and lipid mediators.</text>
</comment>
<keyword evidence="16" id="KW-1185">Reference proteome</keyword>
<evidence type="ECO:0000256" key="7">
    <source>
        <dbReference type="ARBA" id="ARBA00022832"/>
    </source>
</evidence>
<feature type="transmembrane region" description="Helical" evidence="14">
    <location>
        <begin position="132"/>
        <end position="158"/>
    </location>
</feature>
<comment type="pathway">
    <text evidence="2 14">Lipid metabolism; fatty acid biosynthesis.</text>
</comment>
<feature type="transmembrane region" description="Helical" evidence="14">
    <location>
        <begin position="178"/>
        <end position="201"/>
    </location>
</feature>
<evidence type="ECO:0000256" key="12">
    <source>
        <dbReference type="ARBA" id="ARBA00023239"/>
    </source>
</evidence>
<evidence type="ECO:0000256" key="5">
    <source>
        <dbReference type="ARBA" id="ARBA00022516"/>
    </source>
</evidence>
<dbReference type="PANTHER" id="PTHR11035:SF3">
    <property type="entry name" value="VERY-LONG-CHAIN (3R)-3-HYDROXYACYL-COA DEHYDRATASE"/>
    <property type="match status" value="1"/>
</dbReference>
<keyword evidence="10 14" id="KW-0472">Membrane</keyword>
<keyword evidence="12 14" id="KW-0456">Lyase</keyword>
<evidence type="ECO:0000256" key="9">
    <source>
        <dbReference type="ARBA" id="ARBA00023098"/>
    </source>
</evidence>
<dbReference type="EC" id="4.2.1.134" evidence="4 14"/>
<proteinExistence type="inferred from homology"/>
<dbReference type="GO" id="GO:0042761">
    <property type="term" value="P:very long-chain fatty acid biosynthetic process"/>
    <property type="evidence" value="ECO:0007669"/>
    <property type="project" value="TreeGrafter"/>
</dbReference>
<keyword evidence="9 14" id="KW-0443">Lipid metabolism</keyword>
<dbReference type="Proteomes" id="UP000321570">
    <property type="component" value="Unassembled WGS sequence"/>
</dbReference>
<dbReference type="UniPathway" id="UPA00094"/>
<reference evidence="15 16" key="1">
    <citation type="submission" date="2019-07" db="EMBL/GenBank/DDBJ databases">
        <authorList>
            <person name="Jastrzebski P J."/>
            <person name="Paukszto L."/>
            <person name="Jastrzebski P J."/>
        </authorList>
    </citation>
    <scope>NUCLEOTIDE SEQUENCE [LARGE SCALE GENOMIC DNA]</scope>
    <source>
        <strain evidence="15 16">WMS-il1</strain>
    </source>
</reference>
<evidence type="ECO:0000256" key="11">
    <source>
        <dbReference type="ARBA" id="ARBA00023160"/>
    </source>
</evidence>
<keyword evidence="11 14" id="KW-0275">Fatty acid biosynthesis</keyword>
<evidence type="ECO:0000256" key="8">
    <source>
        <dbReference type="ARBA" id="ARBA00022989"/>
    </source>
</evidence>
<evidence type="ECO:0000256" key="2">
    <source>
        <dbReference type="ARBA" id="ARBA00005194"/>
    </source>
</evidence>
<sequence>MSGIVSSYLVFYNGIQLLGWSYALYLTIVPQNKGAKYTTERVLQVFQTLAIMEVVHACLRLVKSAPLTTAIQIASRLLILWGVLYIYPAVKVHENFNKMMFVSWCLADITRYLYYLMNIFMKPPRLLTILRYNLFLILYPTGITGEIALLWYSLPYAAKDPWLQYSLPNAFNFGFNTYQLYCLFLVLYAPCSPLMYTHMLTQRRKVMGKKKSD</sequence>
<keyword evidence="7 14" id="KW-0276">Fatty acid metabolism</keyword>
<keyword evidence="8 14" id="KW-1133">Transmembrane helix</keyword>
<dbReference type="InterPro" id="IPR007482">
    <property type="entry name" value="Tyr_Pase-like_PTPLA"/>
</dbReference>
<dbReference type="GO" id="GO:0005789">
    <property type="term" value="C:endoplasmic reticulum membrane"/>
    <property type="evidence" value="ECO:0007669"/>
    <property type="project" value="UniProtKB-SubCell"/>
</dbReference>
<gene>
    <name evidence="15" type="ORF">WMSIL1_LOCUS3569</name>
</gene>
<evidence type="ECO:0000313" key="16">
    <source>
        <dbReference type="Proteomes" id="UP000321570"/>
    </source>
</evidence>
<dbReference type="GO" id="GO:0102158">
    <property type="term" value="F:very-long-chain (3R)-3-hydroxyacyl-CoA dehydratase activity"/>
    <property type="evidence" value="ECO:0007669"/>
    <property type="project" value="UniProtKB-EC"/>
</dbReference>
<dbReference type="GO" id="GO:0030497">
    <property type="term" value="P:fatty acid elongation"/>
    <property type="evidence" value="ECO:0007669"/>
    <property type="project" value="TreeGrafter"/>
</dbReference>
<comment type="catalytic activity">
    <reaction evidence="13 14">
        <text>a very-long-chain (3R)-3-hydroxyacyl-CoA = a very-long-chain (2E)-enoyl-CoA + H2O</text>
        <dbReference type="Rhea" id="RHEA:45812"/>
        <dbReference type="ChEBI" id="CHEBI:15377"/>
        <dbReference type="ChEBI" id="CHEBI:83728"/>
        <dbReference type="ChEBI" id="CHEBI:85440"/>
        <dbReference type="EC" id="4.2.1.134"/>
    </reaction>
</comment>
<dbReference type="Pfam" id="PF04387">
    <property type="entry name" value="PTPLA"/>
    <property type="match status" value="1"/>
</dbReference>
<dbReference type="EMBL" id="CABIJS010000111">
    <property type="protein sequence ID" value="VUZ43240.1"/>
    <property type="molecule type" value="Genomic_DNA"/>
</dbReference>
<keyword evidence="5 14" id="KW-0444">Lipid biosynthesis</keyword>
<evidence type="ECO:0000256" key="10">
    <source>
        <dbReference type="ARBA" id="ARBA00023136"/>
    </source>
</evidence>
<dbReference type="PANTHER" id="PTHR11035">
    <property type="entry name" value="VERY-LONG-CHAIN (3R)-3-HYDROXYACYL-COA DEHYDRATASE"/>
    <property type="match status" value="1"/>
</dbReference>
<evidence type="ECO:0000256" key="4">
    <source>
        <dbReference type="ARBA" id="ARBA00013122"/>
    </source>
</evidence>
<evidence type="ECO:0000256" key="3">
    <source>
        <dbReference type="ARBA" id="ARBA00007811"/>
    </source>
</evidence>
<organism evidence="15 16">
    <name type="scientific">Hymenolepis diminuta</name>
    <name type="common">Rat tapeworm</name>
    <dbReference type="NCBI Taxonomy" id="6216"/>
    <lineage>
        <taxon>Eukaryota</taxon>
        <taxon>Metazoa</taxon>
        <taxon>Spiralia</taxon>
        <taxon>Lophotrochozoa</taxon>
        <taxon>Platyhelminthes</taxon>
        <taxon>Cestoda</taxon>
        <taxon>Eucestoda</taxon>
        <taxon>Cyclophyllidea</taxon>
        <taxon>Hymenolepididae</taxon>
        <taxon>Hymenolepis</taxon>
    </lineage>
</organism>